<organism evidence="1 2">
    <name type="scientific">Pleomassaria siparia CBS 279.74</name>
    <dbReference type="NCBI Taxonomy" id="1314801"/>
    <lineage>
        <taxon>Eukaryota</taxon>
        <taxon>Fungi</taxon>
        <taxon>Dikarya</taxon>
        <taxon>Ascomycota</taxon>
        <taxon>Pezizomycotina</taxon>
        <taxon>Dothideomycetes</taxon>
        <taxon>Pleosporomycetidae</taxon>
        <taxon>Pleosporales</taxon>
        <taxon>Pleomassariaceae</taxon>
        <taxon>Pleomassaria</taxon>
    </lineage>
</organism>
<dbReference type="EMBL" id="MU005764">
    <property type="protein sequence ID" value="KAF2714392.1"/>
    <property type="molecule type" value="Genomic_DNA"/>
</dbReference>
<evidence type="ECO:0000313" key="1">
    <source>
        <dbReference type="EMBL" id="KAF2714392.1"/>
    </source>
</evidence>
<keyword evidence="2" id="KW-1185">Reference proteome</keyword>
<name>A0A6G1KPI9_9PLEO</name>
<sequence>MGSRHNLYLATCVPIPARAYDEQVTKYTAVAYFANGPIEFSQALTAIGTVDRPALPWEGTQRIARLGTSTFSSHIVAGGAQLRKGELAGTAILDNEDFACFKDGQVAFVVTDDLSKQPYSCNTNYWCPSIAV</sequence>
<evidence type="ECO:0000313" key="2">
    <source>
        <dbReference type="Proteomes" id="UP000799428"/>
    </source>
</evidence>
<accession>A0A6G1KPI9</accession>
<dbReference type="AlphaFoldDB" id="A0A6G1KPI9"/>
<reference evidence="1" key="1">
    <citation type="journal article" date="2020" name="Stud. Mycol.">
        <title>101 Dothideomycetes genomes: a test case for predicting lifestyles and emergence of pathogens.</title>
        <authorList>
            <person name="Haridas S."/>
            <person name="Albert R."/>
            <person name="Binder M."/>
            <person name="Bloem J."/>
            <person name="Labutti K."/>
            <person name="Salamov A."/>
            <person name="Andreopoulos B."/>
            <person name="Baker S."/>
            <person name="Barry K."/>
            <person name="Bills G."/>
            <person name="Bluhm B."/>
            <person name="Cannon C."/>
            <person name="Castanera R."/>
            <person name="Culley D."/>
            <person name="Daum C."/>
            <person name="Ezra D."/>
            <person name="Gonzalez J."/>
            <person name="Henrissat B."/>
            <person name="Kuo A."/>
            <person name="Liang C."/>
            <person name="Lipzen A."/>
            <person name="Lutzoni F."/>
            <person name="Magnuson J."/>
            <person name="Mondo S."/>
            <person name="Nolan M."/>
            <person name="Ohm R."/>
            <person name="Pangilinan J."/>
            <person name="Park H.-J."/>
            <person name="Ramirez L."/>
            <person name="Alfaro M."/>
            <person name="Sun H."/>
            <person name="Tritt A."/>
            <person name="Yoshinaga Y."/>
            <person name="Zwiers L.-H."/>
            <person name="Turgeon B."/>
            <person name="Goodwin S."/>
            <person name="Spatafora J."/>
            <person name="Crous P."/>
            <person name="Grigoriev I."/>
        </authorList>
    </citation>
    <scope>NUCLEOTIDE SEQUENCE</scope>
    <source>
        <strain evidence="1">CBS 279.74</strain>
    </source>
</reference>
<dbReference type="Proteomes" id="UP000799428">
    <property type="component" value="Unassembled WGS sequence"/>
</dbReference>
<proteinExistence type="predicted"/>
<dbReference type="OrthoDB" id="3783760at2759"/>
<gene>
    <name evidence="1" type="ORF">K504DRAFT_394739</name>
</gene>
<protein>
    <submittedName>
        <fullName evidence="1">Uncharacterized protein</fullName>
    </submittedName>
</protein>